<comment type="catalytic activity">
    <reaction evidence="27">
        <text>a C21-steroid + reduced [NADPH--hemoprotein reductase] + O2 = a 17alpha-hydroxy-C21-steroid + oxidized [NADPH--hemoprotein reductase] + H2O + H(+)</text>
        <dbReference type="Rhea" id="RHEA:65760"/>
        <dbReference type="Rhea" id="RHEA-COMP:11964"/>
        <dbReference type="Rhea" id="RHEA-COMP:11965"/>
        <dbReference type="ChEBI" id="CHEBI:15377"/>
        <dbReference type="ChEBI" id="CHEBI:15378"/>
        <dbReference type="ChEBI" id="CHEBI:15379"/>
        <dbReference type="ChEBI" id="CHEBI:57618"/>
        <dbReference type="ChEBI" id="CHEBI:58210"/>
        <dbReference type="ChEBI" id="CHEBI:61313"/>
        <dbReference type="ChEBI" id="CHEBI:138141"/>
        <dbReference type="EC" id="1.14.14.19"/>
    </reaction>
    <physiologicalReaction direction="left-to-right" evidence="27">
        <dbReference type="Rhea" id="RHEA:65761"/>
    </physiologicalReaction>
</comment>
<evidence type="ECO:0000256" key="2">
    <source>
        <dbReference type="ARBA" id="ARBA00004524"/>
    </source>
</evidence>
<keyword evidence="12" id="KW-0492">Microsome</keyword>
<comment type="catalytic activity">
    <reaction evidence="26">
        <text>progesterone + reduced [NADPH--hemoprotein reductase] + O2 = 17alpha-hydroxyprogesterone + oxidized [NADPH--hemoprotein reductase] + H2O + H(+)</text>
        <dbReference type="Rhea" id="RHEA:46308"/>
        <dbReference type="Rhea" id="RHEA-COMP:11964"/>
        <dbReference type="Rhea" id="RHEA-COMP:11965"/>
        <dbReference type="ChEBI" id="CHEBI:15377"/>
        <dbReference type="ChEBI" id="CHEBI:15378"/>
        <dbReference type="ChEBI" id="CHEBI:15379"/>
        <dbReference type="ChEBI" id="CHEBI:17026"/>
        <dbReference type="ChEBI" id="CHEBI:17252"/>
        <dbReference type="ChEBI" id="CHEBI:57618"/>
        <dbReference type="ChEBI" id="CHEBI:58210"/>
        <dbReference type="EC" id="1.14.14.19"/>
    </reaction>
    <physiologicalReaction direction="left-to-right" evidence="26">
        <dbReference type="Rhea" id="RHEA:46309"/>
    </physiologicalReaction>
</comment>
<dbReference type="EC" id="1.14.14.32" evidence="6"/>
<evidence type="ECO:0000256" key="26">
    <source>
        <dbReference type="ARBA" id="ARBA00047982"/>
    </source>
</evidence>
<keyword evidence="19" id="KW-0755">Steroidogenesis</keyword>
<evidence type="ECO:0000256" key="3">
    <source>
        <dbReference type="ARBA" id="ARBA00004586"/>
    </source>
</evidence>
<dbReference type="PROSITE" id="PS00086">
    <property type="entry name" value="CYTOCHROME_P450"/>
    <property type="match status" value="1"/>
</dbReference>
<dbReference type="PANTHER" id="PTHR24289">
    <property type="entry name" value="STEROID 17-ALPHA-HYDROXYLASE/17,20 LYASE"/>
    <property type="match status" value="1"/>
</dbReference>
<evidence type="ECO:0000256" key="17">
    <source>
        <dbReference type="ARBA" id="ARBA00023136"/>
    </source>
</evidence>
<evidence type="ECO:0000256" key="28">
    <source>
        <dbReference type="ARBA" id="ARBA00048888"/>
    </source>
</evidence>
<evidence type="ECO:0000256" key="4">
    <source>
        <dbReference type="ARBA" id="ARBA00004972"/>
    </source>
</evidence>
<dbReference type="InterPro" id="IPR017972">
    <property type="entry name" value="Cyt_P450_CS"/>
</dbReference>
<dbReference type="EMBL" id="AACZ04051130">
    <property type="status" value="NOT_ANNOTATED_CDS"/>
    <property type="molecule type" value="Genomic_DNA"/>
</dbReference>
<comment type="catalytic activity">
    <reaction evidence="29">
        <text>17alpha-hydroxypregnenolone + reduced [NADPH--hemoprotein reductase] + O2 = 3beta-hydroxyandrost-5-en-17-one + acetate + oxidized [NADPH--hemoprotein reductase] + H2O + 2 H(+)</text>
        <dbReference type="Rhea" id="RHEA:50244"/>
        <dbReference type="Rhea" id="RHEA-COMP:11964"/>
        <dbReference type="Rhea" id="RHEA-COMP:11965"/>
        <dbReference type="ChEBI" id="CHEBI:15377"/>
        <dbReference type="ChEBI" id="CHEBI:15378"/>
        <dbReference type="ChEBI" id="CHEBI:15379"/>
        <dbReference type="ChEBI" id="CHEBI:28689"/>
        <dbReference type="ChEBI" id="CHEBI:28750"/>
        <dbReference type="ChEBI" id="CHEBI:30089"/>
        <dbReference type="ChEBI" id="CHEBI:57618"/>
        <dbReference type="ChEBI" id="CHEBI:58210"/>
        <dbReference type="EC" id="1.14.14.32"/>
    </reaction>
    <physiologicalReaction direction="left-to-right" evidence="29">
        <dbReference type="Rhea" id="RHEA:50245"/>
    </physiologicalReaction>
</comment>
<evidence type="ECO:0000256" key="7">
    <source>
        <dbReference type="ARBA" id="ARBA00012359"/>
    </source>
</evidence>
<evidence type="ECO:0000256" key="12">
    <source>
        <dbReference type="ARBA" id="ARBA00022848"/>
    </source>
</evidence>
<evidence type="ECO:0000256" key="15">
    <source>
        <dbReference type="ARBA" id="ARBA00023033"/>
    </source>
</evidence>
<keyword evidence="17" id="KW-0472">Membrane</keyword>
<dbReference type="GO" id="GO:0005789">
    <property type="term" value="C:endoplasmic reticulum membrane"/>
    <property type="evidence" value="ECO:0007669"/>
    <property type="project" value="UniProtKB-SubCell"/>
</dbReference>
<evidence type="ECO:0000256" key="9">
    <source>
        <dbReference type="ARBA" id="ARBA00022617"/>
    </source>
</evidence>
<evidence type="ECO:0000256" key="1">
    <source>
        <dbReference type="ARBA" id="ARBA00001971"/>
    </source>
</evidence>
<dbReference type="PRINTS" id="PR00463">
    <property type="entry name" value="EP450I"/>
</dbReference>
<evidence type="ECO:0000313" key="33">
    <source>
        <dbReference type="Ensembl" id="ENSPTRP00000082538.1"/>
    </source>
</evidence>
<keyword evidence="16" id="KW-0443">Lipid metabolism</keyword>
<evidence type="ECO:0000256" key="29">
    <source>
        <dbReference type="ARBA" id="ARBA00049083"/>
    </source>
</evidence>
<comment type="cofactor">
    <cofactor evidence="1 30">
        <name>heme</name>
        <dbReference type="ChEBI" id="CHEBI:30413"/>
    </cofactor>
</comment>
<evidence type="ECO:0000256" key="11">
    <source>
        <dbReference type="ARBA" id="ARBA00022824"/>
    </source>
</evidence>
<evidence type="ECO:0000256" key="6">
    <source>
        <dbReference type="ARBA" id="ARBA00012354"/>
    </source>
</evidence>
<evidence type="ECO:0000256" key="27">
    <source>
        <dbReference type="ARBA" id="ARBA00048534"/>
    </source>
</evidence>
<reference evidence="33 34" key="1">
    <citation type="journal article" date="2005" name="Nature">
        <title>Initial sequence of the chimpanzee genome and comparison with the human genome.</title>
        <authorList>
            <consortium name="Chimpanzee sequencing and analysis consortium"/>
        </authorList>
    </citation>
    <scope>NUCLEOTIDE SEQUENCE [LARGE SCALE GENOMIC DNA]</scope>
</reference>
<feature type="signal peptide" evidence="32">
    <location>
        <begin position="1"/>
        <end position="18"/>
    </location>
</feature>
<evidence type="ECO:0000313" key="34">
    <source>
        <dbReference type="Proteomes" id="UP000002277"/>
    </source>
</evidence>
<dbReference type="Bgee" id="ENSPTRG00000002900">
    <property type="expression patterns" value="Expressed in liver and 11 other cell types or tissues"/>
</dbReference>
<dbReference type="GO" id="GO:0005506">
    <property type="term" value="F:iron ion binding"/>
    <property type="evidence" value="ECO:0007669"/>
    <property type="project" value="InterPro"/>
</dbReference>
<evidence type="ECO:0000256" key="24">
    <source>
        <dbReference type="ARBA" id="ARBA00043954"/>
    </source>
</evidence>
<evidence type="ECO:0000256" key="19">
    <source>
        <dbReference type="ARBA" id="ARBA00023250"/>
    </source>
</evidence>
<dbReference type="InterPro" id="IPR036396">
    <property type="entry name" value="Cyt_P450_sf"/>
</dbReference>
<dbReference type="GO" id="GO:0042445">
    <property type="term" value="P:hormone metabolic process"/>
    <property type="evidence" value="ECO:0007669"/>
    <property type="project" value="UniProtKB-ARBA"/>
</dbReference>
<comment type="similarity">
    <text evidence="5 31">Belongs to the cytochrome P450 family.</text>
</comment>
<feature type="binding site" description="axial binding residue" evidence="30">
    <location>
        <position position="341"/>
    </location>
    <ligand>
        <name>heme</name>
        <dbReference type="ChEBI" id="CHEBI:30413"/>
    </ligand>
    <ligandPart>
        <name>Fe</name>
        <dbReference type="ChEBI" id="CHEBI:18248"/>
    </ligandPart>
</feature>
<dbReference type="Pfam" id="PF00067">
    <property type="entry name" value="p450"/>
    <property type="match status" value="1"/>
</dbReference>
<keyword evidence="34" id="KW-1185">Reference proteome</keyword>
<evidence type="ECO:0000256" key="5">
    <source>
        <dbReference type="ARBA" id="ARBA00010617"/>
    </source>
</evidence>
<keyword evidence="11" id="KW-0256">Endoplasmic reticulum</keyword>
<evidence type="ECO:0000256" key="13">
    <source>
        <dbReference type="ARBA" id="ARBA00023002"/>
    </source>
</evidence>
<evidence type="ECO:0000256" key="31">
    <source>
        <dbReference type="RuleBase" id="RU000461"/>
    </source>
</evidence>
<keyword evidence="18" id="KW-0456">Lyase</keyword>
<comment type="subcellular location">
    <subcellularLocation>
        <location evidence="3">Endoplasmic reticulum membrane</location>
    </subcellularLocation>
    <subcellularLocation>
        <location evidence="2">Microsome membrane</location>
    </subcellularLocation>
</comment>
<dbReference type="SUPFAM" id="SSF48264">
    <property type="entry name" value="Cytochrome P450"/>
    <property type="match status" value="1"/>
</dbReference>
<dbReference type="GeneTree" id="ENSGT00940000155588"/>
<evidence type="ECO:0000256" key="32">
    <source>
        <dbReference type="SAM" id="SignalP"/>
    </source>
</evidence>
<evidence type="ECO:0000256" key="8">
    <source>
        <dbReference type="ARBA" id="ARBA00014119"/>
    </source>
</evidence>
<dbReference type="GO" id="GO:0020037">
    <property type="term" value="F:heme binding"/>
    <property type="evidence" value="ECO:0007669"/>
    <property type="project" value="InterPro"/>
</dbReference>
<dbReference type="PRINTS" id="PR00385">
    <property type="entry name" value="P450"/>
</dbReference>
<keyword evidence="14 30" id="KW-0408">Iron</keyword>
<keyword evidence="10 30" id="KW-0479">Metal-binding</keyword>
<dbReference type="Ensembl" id="ENSPTRT00000085883.1">
    <property type="protein sequence ID" value="ENSPTRP00000082538.1"/>
    <property type="gene ID" value="ENSPTRG00000002900.6"/>
</dbReference>
<evidence type="ECO:0000256" key="23">
    <source>
        <dbReference type="ARBA" id="ARBA00032167"/>
    </source>
</evidence>
<dbReference type="GO" id="GO:0006694">
    <property type="term" value="P:steroid biosynthetic process"/>
    <property type="evidence" value="ECO:0007669"/>
    <property type="project" value="UniProtKB-KW"/>
</dbReference>
<evidence type="ECO:0000256" key="22">
    <source>
        <dbReference type="ARBA" id="ARBA00032037"/>
    </source>
</evidence>
<reference evidence="33" key="3">
    <citation type="submission" date="2025-09" db="UniProtKB">
        <authorList>
            <consortium name="Ensembl"/>
        </authorList>
    </citation>
    <scope>IDENTIFICATION</scope>
</reference>
<keyword evidence="9 30" id="KW-0349">Heme</keyword>
<accession>A0A2I3T105</accession>
<keyword evidence="13 31" id="KW-0560">Oxidoreductase</keyword>
<evidence type="ECO:0000256" key="21">
    <source>
        <dbReference type="ARBA" id="ARBA00030382"/>
    </source>
</evidence>
<evidence type="ECO:0000256" key="10">
    <source>
        <dbReference type="ARBA" id="ARBA00022723"/>
    </source>
</evidence>
<feature type="chain" id="PRO_5014133990" description="Steroid 17-alpha-hydroxylase/17,20 lyase" evidence="32">
    <location>
        <begin position="19"/>
        <end position="407"/>
    </location>
</feature>
<name>A0A2I3T105_PANTR</name>
<keyword evidence="15 31" id="KW-0503">Monooxygenase</keyword>
<dbReference type="GO" id="GO:0016829">
    <property type="term" value="F:lyase activity"/>
    <property type="evidence" value="ECO:0007669"/>
    <property type="project" value="UniProtKB-KW"/>
</dbReference>
<dbReference type="InterPro" id="IPR002401">
    <property type="entry name" value="Cyt_P450_E_grp-I"/>
</dbReference>
<reference evidence="33" key="2">
    <citation type="submission" date="2025-08" db="UniProtKB">
        <authorList>
            <consortium name="Ensembl"/>
        </authorList>
    </citation>
    <scope>IDENTIFICATION</scope>
</reference>
<dbReference type="Proteomes" id="UP000002277">
    <property type="component" value="Chromosome 10"/>
</dbReference>
<gene>
    <name evidence="33" type="primary">CYP17A1</name>
</gene>
<evidence type="ECO:0000256" key="18">
    <source>
        <dbReference type="ARBA" id="ARBA00023239"/>
    </source>
</evidence>
<comment type="pathway">
    <text evidence="20">Steroid hormone biosynthesis.</text>
</comment>
<dbReference type="EC" id="1.14.14.19" evidence="7"/>
<comment type="catalytic activity">
    <reaction evidence="28">
        <text>pregnenolone + reduced [NADPH--hemoprotein reductase] + O2 = 17alpha-hydroxypregnenolone + oxidized [NADPH--hemoprotein reductase] + H2O + H(+)</text>
        <dbReference type="Rhea" id="RHEA:50236"/>
        <dbReference type="Rhea" id="RHEA-COMP:11964"/>
        <dbReference type="Rhea" id="RHEA-COMP:11965"/>
        <dbReference type="ChEBI" id="CHEBI:15377"/>
        <dbReference type="ChEBI" id="CHEBI:15378"/>
        <dbReference type="ChEBI" id="CHEBI:15379"/>
        <dbReference type="ChEBI" id="CHEBI:16581"/>
        <dbReference type="ChEBI" id="CHEBI:28750"/>
        <dbReference type="ChEBI" id="CHEBI:57618"/>
        <dbReference type="ChEBI" id="CHEBI:58210"/>
        <dbReference type="EC" id="1.14.14.19"/>
    </reaction>
    <physiologicalReaction direction="left-to-right" evidence="28">
        <dbReference type="Rhea" id="RHEA:50237"/>
    </physiologicalReaction>
</comment>
<proteinExistence type="inferred from homology"/>
<evidence type="ECO:0000256" key="20">
    <source>
        <dbReference type="ARBA" id="ARBA00025710"/>
    </source>
</evidence>
<dbReference type="AlphaFoldDB" id="A0A2I3T105"/>
<comment type="pathway">
    <text evidence="4">Hormone biosynthesis.</text>
</comment>
<dbReference type="Gene3D" id="1.10.630.10">
    <property type="entry name" value="Cytochrome P450"/>
    <property type="match status" value="2"/>
</dbReference>
<dbReference type="PANTHER" id="PTHR24289:SF13">
    <property type="entry name" value="STEROID 17-ALPHA-HYDROXYLASE_17,20 LYASE"/>
    <property type="match status" value="1"/>
</dbReference>
<evidence type="ECO:0000256" key="30">
    <source>
        <dbReference type="PIRSR" id="PIRSR602401-1"/>
    </source>
</evidence>
<dbReference type="InterPro" id="IPR001128">
    <property type="entry name" value="Cyt_P450"/>
</dbReference>
<keyword evidence="32" id="KW-0732">Signal</keyword>
<dbReference type="GO" id="GO:0004508">
    <property type="term" value="F:steroid 17-alpha-monooxygenase activity"/>
    <property type="evidence" value="ECO:0007669"/>
    <property type="project" value="UniProtKB-EC"/>
</dbReference>
<sequence length="407" mass="46044">MWELVALLLLTLAYLFWPKRRCPGAKYPKSLLSLPLVGSLPFLPRHGHMHNNFFKLQEKYGPIYSVRMGTKTTVIVGHHQLAKEVLIKKGKDFSGRPQMATLDIASNNRKGIAFADSGAHWQLHRRLAMATFALFKDGDQKLEKIICQEISTLCDMLATHNGQSIDISFPVFVAVTNVISLICFNTSYKNGDPELNIIQNYNEGIIDNLSKDSLVDLVPWLKVKKKLYEEIDQNVGFSRTPTISDRNRLLLLEATIREVLRLRPVAPMLIPHKANVDSSIGEFAVDKGTQVIINLWALHHNEKEWHQPDQFMPERFLNPAGTQLISPSVSYLPFGAGPRSCIGEILARQELFLIMAWLLQRFDLEVPDDGQLPSLEGIPKVVFLIDSFKVKIKVRQAWREAQAEGST</sequence>
<protein>
    <recommendedName>
        <fullName evidence="8">Steroid 17-alpha-hydroxylase/17,20 lyase</fullName>
        <ecNumber evidence="7">1.14.14.19</ecNumber>
        <ecNumber evidence="6">1.14.14.32</ecNumber>
    </recommendedName>
    <alternativeName>
        <fullName evidence="22">CYPXVII</fullName>
    </alternativeName>
    <alternativeName>
        <fullName evidence="21">Cytochrome P450 17A1</fullName>
    </alternativeName>
    <alternativeName>
        <fullName evidence="23">Cytochrome P450-C17</fullName>
    </alternativeName>
    <alternativeName>
        <fullName evidence="25">Steroid 17-alpha-monooxygenase</fullName>
    </alternativeName>
</protein>
<evidence type="ECO:0000256" key="14">
    <source>
        <dbReference type="ARBA" id="ARBA00023004"/>
    </source>
</evidence>
<evidence type="ECO:0000256" key="16">
    <source>
        <dbReference type="ARBA" id="ARBA00023098"/>
    </source>
</evidence>
<evidence type="ECO:0000256" key="25">
    <source>
        <dbReference type="ARBA" id="ARBA00044223"/>
    </source>
</evidence>
<organism evidence="33 34">
    <name type="scientific">Pan troglodytes</name>
    <name type="common">Chimpanzee</name>
    <dbReference type="NCBI Taxonomy" id="9598"/>
    <lineage>
        <taxon>Eukaryota</taxon>
        <taxon>Metazoa</taxon>
        <taxon>Chordata</taxon>
        <taxon>Craniata</taxon>
        <taxon>Vertebrata</taxon>
        <taxon>Euteleostomi</taxon>
        <taxon>Mammalia</taxon>
        <taxon>Eutheria</taxon>
        <taxon>Euarchontoglires</taxon>
        <taxon>Primates</taxon>
        <taxon>Haplorrhini</taxon>
        <taxon>Catarrhini</taxon>
        <taxon>Hominidae</taxon>
        <taxon>Pan</taxon>
    </lineage>
</organism>
<comment type="pathway">
    <text evidence="24">Steroid biosynthesis; glucocorticoid biosynthesis.</text>
</comment>